<comment type="caution">
    <text evidence="8">The sequence shown here is derived from an EMBL/GenBank/DDBJ whole genome shotgun (WGS) entry which is preliminary data.</text>
</comment>
<dbReference type="Proteomes" id="UP000772434">
    <property type="component" value="Unassembled WGS sequence"/>
</dbReference>
<feature type="compositionally biased region" description="Low complexity" evidence="6">
    <location>
        <begin position="665"/>
        <end position="674"/>
    </location>
</feature>
<keyword evidence="2" id="KW-0597">Phosphoprotein</keyword>
<comment type="similarity">
    <text evidence="1">Belongs to the peptidase C48 family.</text>
</comment>
<feature type="compositionally biased region" description="Basic and acidic residues" evidence="6">
    <location>
        <begin position="1002"/>
        <end position="1015"/>
    </location>
</feature>
<keyword evidence="4" id="KW-0833">Ubl conjugation pathway</keyword>
<evidence type="ECO:0000256" key="6">
    <source>
        <dbReference type="SAM" id="MobiDB-lite"/>
    </source>
</evidence>
<keyword evidence="9" id="KW-1185">Reference proteome</keyword>
<name>A0A9P5UFQ2_9AGAR</name>
<organism evidence="8 9">
    <name type="scientific">Rhodocollybia butyracea</name>
    <dbReference type="NCBI Taxonomy" id="206335"/>
    <lineage>
        <taxon>Eukaryota</taxon>
        <taxon>Fungi</taxon>
        <taxon>Dikarya</taxon>
        <taxon>Basidiomycota</taxon>
        <taxon>Agaricomycotina</taxon>
        <taxon>Agaricomycetes</taxon>
        <taxon>Agaricomycetidae</taxon>
        <taxon>Agaricales</taxon>
        <taxon>Marasmiineae</taxon>
        <taxon>Omphalotaceae</taxon>
        <taxon>Rhodocollybia</taxon>
    </lineage>
</organism>
<dbReference type="InterPro" id="IPR038765">
    <property type="entry name" value="Papain-like_cys_pep_sf"/>
</dbReference>
<dbReference type="Gene3D" id="3.40.395.10">
    <property type="entry name" value="Adenoviral Proteinase, Chain A"/>
    <property type="match status" value="1"/>
</dbReference>
<evidence type="ECO:0000313" key="9">
    <source>
        <dbReference type="Proteomes" id="UP000772434"/>
    </source>
</evidence>
<evidence type="ECO:0000256" key="4">
    <source>
        <dbReference type="ARBA" id="ARBA00022786"/>
    </source>
</evidence>
<dbReference type="Gene3D" id="1.10.418.20">
    <property type="match status" value="1"/>
</dbReference>
<dbReference type="GO" id="GO:0070139">
    <property type="term" value="F:SUMO-specific endopeptidase activity"/>
    <property type="evidence" value="ECO:0007669"/>
    <property type="project" value="TreeGrafter"/>
</dbReference>
<proteinExistence type="inferred from homology"/>
<keyword evidence="5" id="KW-0378">Hydrolase</keyword>
<dbReference type="AlphaFoldDB" id="A0A9P5UFQ2"/>
<gene>
    <name evidence="8" type="ORF">BDP27DRAFT_1311195</name>
</gene>
<sequence>MATETIPAKDRRAIKSLYNYEFASQEVVNQQHRDASKSRVPWSKAPTTITVPSNNNQFNNTPSNNNTMYNPFAANRMRNNLDGNNGEKLISKRQKQQTVAGHPTLKRRKVDTPRIASDPQPDTHYNSDTNRKPVASSSLRSQAAPLSRAKAHGSKKEQDVVVISDGDEDEIKADIPDIQWQMDKDATTKHPSRVSSPIEQFPDEKMSPPPGAVKKRVKELEKKSVVVDLKKVKSNMKPRSTKPLLVNMRNHPDPSTNLDPAATSSSFDHSTRFNLNNKEIKTLPCREIFFGLKHLLGGTLSFRAYTHQSQASYFQIVGQDYKEMVPFAQCINSVEIGQHTVEEPCVKFIAKPLNPTSPYQGIGRSWGNEFKPGESGGKGIITIKFNKNDDTWSGETFELFRRLCKGAVAKYGVLIGEPANKAVWDQALASAGTSRDHADDDELNIADDNFCDYDLPPESNERTQLDDELSRREPKETAKYGTRKASSTSNSRAPSSRAPSPGVRRSTRQQRVQAQAKKQPSVDPDEIILTYPQAGVNITNADFNRLLPDEYLNDTLIEFLLKLWHHELSVAQPELANQIHIFNSFFYKKLSSKKAVEEGYRSVQRWTSKFDIFDKKFIIVPINENLHWYLAIIYRPEHVLSHPPEREPPITRHSTRLSGAHEESTSLASTTSLLPEDDLQPLSPSADSTGADVGSPTSRRRSLSITASNPRSSRTGSSELEIDQLNEQSILDSSQADADEAARGLTELAIRVEVEESKSASQSPLSPCVDLPDHVMDVDEGEEEGNSTAQPLSFSSLTTSPHDPRERSRRMDIDSSLSPRTSRKRPLSDDETQANHHKTAPVNPASFYARPPSRKGKETAEEMPIDIVDSDANVEATALETNKTIIFTLDSLGHKHPKAIGTLGKYLQLEANDKKNFDNAIKPGGRMLSVPTQPNFCDCGVYLIHFAQVFVKKAEYFANLSAQKKGTRSSNDRQADWEGERLNGLREELREKVDLLSKHWKAEHGQAQEPEKKVDTPPNEVPLQPEVHDVPESDSDISIVEATPAPASTRKSSRVSRVRG</sequence>
<dbReference type="PROSITE" id="PS50600">
    <property type="entry name" value="ULP_PROTEASE"/>
    <property type="match status" value="1"/>
</dbReference>
<feature type="region of interest" description="Disordered" evidence="6">
    <location>
        <begin position="779"/>
        <end position="864"/>
    </location>
</feature>
<feature type="compositionally biased region" description="Basic and acidic residues" evidence="6">
    <location>
        <begin position="459"/>
        <end position="478"/>
    </location>
</feature>
<dbReference type="GO" id="GO:0016926">
    <property type="term" value="P:protein desumoylation"/>
    <property type="evidence" value="ECO:0007669"/>
    <property type="project" value="TreeGrafter"/>
</dbReference>
<dbReference type="InterPro" id="IPR051947">
    <property type="entry name" value="Sentrin-specific_protease"/>
</dbReference>
<dbReference type="OrthoDB" id="442460at2759"/>
<dbReference type="InterPro" id="IPR003653">
    <property type="entry name" value="Peptidase_C48_C"/>
</dbReference>
<dbReference type="GO" id="GO:0005737">
    <property type="term" value="C:cytoplasm"/>
    <property type="evidence" value="ECO:0007669"/>
    <property type="project" value="TreeGrafter"/>
</dbReference>
<feature type="region of interest" description="Disordered" evidence="6">
    <location>
        <begin position="448"/>
        <end position="523"/>
    </location>
</feature>
<evidence type="ECO:0000256" key="5">
    <source>
        <dbReference type="ARBA" id="ARBA00022801"/>
    </source>
</evidence>
<feature type="compositionally biased region" description="Polar residues" evidence="6">
    <location>
        <begin position="786"/>
        <end position="801"/>
    </location>
</feature>
<feature type="compositionally biased region" description="Basic residues" evidence="6">
    <location>
        <begin position="1051"/>
        <end position="1060"/>
    </location>
</feature>
<feature type="compositionally biased region" description="Polar residues" evidence="6">
    <location>
        <begin position="703"/>
        <end position="718"/>
    </location>
</feature>
<feature type="compositionally biased region" description="Basic and acidic residues" evidence="6">
    <location>
        <begin position="802"/>
        <end position="813"/>
    </location>
</feature>
<evidence type="ECO:0000256" key="2">
    <source>
        <dbReference type="ARBA" id="ARBA00022553"/>
    </source>
</evidence>
<dbReference type="SUPFAM" id="SSF54001">
    <property type="entry name" value="Cysteine proteinases"/>
    <property type="match status" value="1"/>
</dbReference>
<dbReference type="PANTHER" id="PTHR46896:SF3">
    <property type="entry name" value="FI06413P-RELATED"/>
    <property type="match status" value="1"/>
</dbReference>
<accession>A0A9P5UFQ2</accession>
<dbReference type="GO" id="GO:0006508">
    <property type="term" value="P:proteolysis"/>
    <property type="evidence" value="ECO:0007669"/>
    <property type="project" value="UniProtKB-KW"/>
</dbReference>
<feature type="region of interest" description="Disordered" evidence="6">
    <location>
        <begin position="186"/>
        <end position="216"/>
    </location>
</feature>
<dbReference type="EMBL" id="JADNRY010000003">
    <property type="protein sequence ID" value="KAF9077524.1"/>
    <property type="molecule type" value="Genomic_DNA"/>
</dbReference>
<evidence type="ECO:0000256" key="1">
    <source>
        <dbReference type="ARBA" id="ARBA00005234"/>
    </source>
</evidence>
<dbReference type="PANTHER" id="PTHR46896">
    <property type="entry name" value="SENTRIN-SPECIFIC PROTEASE"/>
    <property type="match status" value="1"/>
</dbReference>
<protein>
    <recommendedName>
        <fullName evidence="7">Ubiquitin-like protease family profile domain-containing protein</fullName>
    </recommendedName>
</protein>
<reference evidence="8" key="1">
    <citation type="submission" date="2020-11" db="EMBL/GenBank/DDBJ databases">
        <authorList>
            <consortium name="DOE Joint Genome Institute"/>
            <person name="Ahrendt S."/>
            <person name="Riley R."/>
            <person name="Andreopoulos W."/>
            <person name="Labutti K."/>
            <person name="Pangilinan J."/>
            <person name="Ruiz-Duenas F.J."/>
            <person name="Barrasa J.M."/>
            <person name="Sanchez-Garcia M."/>
            <person name="Camarero S."/>
            <person name="Miyauchi S."/>
            <person name="Serrano A."/>
            <person name="Linde D."/>
            <person name="Babiker R."/>
            <person name="Drula E."/>
            <person name="Ayuso-Fernandez I."/>
            <person name="Pacheco R."/>
            <person name="Padilla G."/>
            <person name="Ferreira P."/>
            <person name="Barriuso J."/>
            <person name="Kellner H."/>
            <person name="Castanera R."/>
            <person name="Alfaro M."/>
            <person name="Ramirez L."/>
            <person name="Pisabarro A.G."/>
            <person name="Kuo A."/>
            <person name="Tritt A."/>
            <person name="Lipzen A."/>
            <person name="He G."/>
            <person name="Yan M."/>
            <person name="Ng V."/>
            <person name="Cullen D."/>
            <person name="Martin F."/>
            <person name="Rosso M.-N."/>
            <person name="Henrissat B."/>
            <person name="Hibbett D."/>
            <person name="Martinez A.T."/>
            <person name="Grigoriev I.V."/>
        </authorList>
    </citation>
    <scope>NUCLEOTIDE SEQUENCE</scope>
    <source>
        <strain evidence="8">AH 40177</strain>
    </source>
</reference>
<feature type="region of interest" description="Disordered" evidence="6">
    <location>
        <begin position="1002"/>
        <end position="1060"/>
    </location>
</feature>
<feature type="region of interest" description="Disordered" evidence="6">
    <location>
        <begin position="92"/>
        <end position="159"/>
    </location>
</feature>
<evidence type="ECO:0000313" key="8">
    <source>
        <dbReference type="EMBL" id="KAF9077524.1"/>
    </source>
</evidence>
<evidence type="ECO:0000256" key="3">
    <source>
        <dbReference type="ARBA" id="ARBA00022670"/>
    </source>
</evidence>
<feature type="domain" description="Ubiquitin-like protease family profile" evidence="7">
    <location>
        <begin position="536"/>
        <end position="950"/>
    </location>
</feature>
<evidence type="ECO:0000259" key="7">
    <source>
        <dbReference type="PROSITE" id="PS50600"/>
    </source>
</evidence>
<feature type="compositionally biased region" description="Low complexity" evidence="6">
    <location>
        <begin position="485"/>
        <end position="519"/>
    </location>
</feature>
<feature type="region of interest" description="Disordered" evidence="6">
    <location>
        <begin position="644"/>
        <end position="723"/>
    </location>
</feature>
<keyword evidence="3" id="KW-0645">Protease</keyword>
<dbReference type="GO" id="GO:0005634">
    <property type="term" value="C:nucleus"/>
    <property type="evidence" value="ECO:0007669"/>
    <property type="project" value="TreeGrafter"/>
</dbReference>
<dbReference type="Pfam" id="PF02902">
    <property type="entry name" value="Peptidase_C48"/>
    <property type="match status" value="2"/>
</dbReference>